<evidence type="ECO:0008006" key="4">
    <source>
        <dbReference type="Google" id="ProtNLM"/>
    </source>
</evidence>
<organism evidence="2 3">
    <name type="scientific">Caerostris extrusa</name>
    <name type="common">Bark spider</name>
    <name type="synonym">Caerostris bankana</name>
    <dbReference type="NCBI Taxonomy" id="172846"/>
    <lineage>
        <taxon>Eukaryota</taxon>
        <taxon>Metazoa</taxon>
        <taxon>Ecdysozoa</taxon>
        <taxon>Arthropoda</taxon>
        <taxon>Chelicerata</taxon>
        <taxon>Arachnida</taxon>
        <taxon>Araneae</taxon>
        <taxon>Araneomorphae</taxon>
        <taxon>Entelegynae</taxon>
        <taxon>Araneoidea</taxon>
        <taxon>Araneidae</taxon>
        <taxon>Caerostris</taxon>
    </lineage>
</organism>
<evidence type="ECO:0000313" key="3">
    <source>
        <dbReference type="Proteomes" id="UP001054945"/>
    </source>
</evidence>
<dbReference type="Proteomes" id="UP001054945">
    <property type="component" value="Unassembled WGS sequence"/>
</dbReference>
<sequence length="89" mass="9699">MGAFLAIRRTQALTNSPSEANTFFFFLFFCCTRRTPSSRRPIPTTPSSGGCGGGRPSPRRGRGGFAGMCHPCASSIREGGLKRRRLMNE</sequence>
<dbReference type="EMBL" id="BPLR01006660">
    <property type="protein sequence ID" value="GIY11563.1"/>
    <property type="molecule type" value="Genomic_DNA"/>
</dbReference>
<dbReference type="AlphaFoldDB" id="A0AAV4QPE3"/>
<keyword evidence="3" id="KW-1185">Reference proteome</keyword>
<protein>
    <recommendedName>
        <fullName evidence="4">Secreted protein</fullName>
    </recommendedName>
</protein>
<feature type="region of interest" description="Disordered" evidence="1">
    <location>
        <begin position="35"/>
        <end position="63"/>
    </location>
</feature>
<evidence type="ECO:0000256" key="1">
    <source>
        <dbReference type="SAM" id="MobiDB-lite"/>
    </source>
</evidence>
<comment type="caution">
    <text evidence="2">The sequence shown here is derived from an EMBL/GenBank/DDBJ whole genome shotgun (WGS) entry which is preliminary data.</text>
</comment>
<reference evidence="2 3" key="1">
    <citation type="submission" date="2021-06" db="EMBL/GenBank/DDBJ databases">
        <title>Caerostris extrusa draft genome.</title>
        <authorList>
            <person name="Kono N."/>
            <person name="Arakawa K."/>
        </authorList>
    </citation>
    <scope>NUCLEOTIDE SEQUENCE [LARGE SCALE GENOMIC DNA]</scope>
</reference>
<accession>A0AAV4QPE3</accession>
<gene>
    <name evidence="2" type="ORF">CEXT_748091</name>
</gene>
<name>A0AAV4QPE3_CAEEX</name>
<feature type="compositionally biased region" description="Low complexity" evidence="1">
    <location>
        <begin position="35"/>
        <end position="48"/>
    </location>
</feature>
<evidence type="ECO:0000313" key="2">
    <source>
        <dbReference type="EMBL" id="GIY11563.1"/>
    </source>
</evidence>
<proteinExistence type="predicted"/>